<dbReference type="GO" id="GO:0016787">
    <property type="term" value="F:hydrolase activity"/>
    <property type="evidence" value="ECO:0007669"/>
    <property type="project" value="UniProtKB-KW"/>
</dbReference>
<dbReference type="Gene3D" id="3.40.50.1820">
    <property type="entry name" value="alpha/beta hydrolase"/>
    <property type="match status" value="1"/>
</dbReference>
<dbReference type="SUPFAM" id="SSF53474">
    <property type="entry name" value="alpha/beta-Hydrolases"/>
    <property type="match status" value="1"/>
</dbReference>
<dbReference type="AlphaFoldDB" id="A0A1J0KTB1"/>
<proteinExistence type="predicted"/>
<dbReference type="InterPro" id="IPR022742">
    <property type="entry name" value="Hydrolase_4"/>
</dbReference>
<accession>A0A1J0KTB1</accession>
<keyword evidence="3" id="KW-1185">Reference proteome</keyword>
<feature type="domain" description="Serine aminopeptidase S33" evidence="1">
    <location>
        <begin position="44"/>
        <end position="136"/>
    </location>
</feature>
<sequence>MNNFFISGKAGNIDAIHDDIKKDKLENISAIICHPHPLYQGSMHNKIVTTISRAMRTFGIESYRFNYRGVGASDGEYGDGFGELDDLLSVYEWVKKEKPGQKIVLCGFSFGGAIAYKAFEKIDNLSMLITVAPAVDRFDLTNYPEPKNIPWLVIQGMDDDTVNPDSVFDFTMKKIKSELTLVKMNEVGHFFHGRLVDLKQVIENFLEPIKKTL</sequence>
<dbReference type="OrthoDB" id="9800435at2"/>
<dbReference type="KEGG" id="frc:KX01_706"/>
<keyword evidence="2" id="KW-0378">Hydrolase</keyword>
<evidence type="ECO:0000313" key="2">
    <source>
        <dbReference type="EMBL" id="APC96876.1"/>
    </source>
</evidence>
<organism evidence="2 3">
    <name type="scientific">Francisella frigiditurris</name>
    <dbReference type="NCBI Taxonomy" id="1542390"/>
    <lineage>
        <taxon>Bacteria</taxon>
        <taxon>Pseudomonadati</taxon>
        <taxon>Pseudomonadota</taxon>
        <taxon>Gammaproteobacteria</taxon>
        <taxon>Thiotrichales</taxon>
        <taxon>Francisellaceae</taxon>
        <taxon>Francisella</taxon>
    </lineage>
</organism>
<dbReference type="PANTHER" id="PTHR42103">
    <property type="entry name" value="ALPHA/BETA-HYDROLASES SUPERFAMILY PROTEIN"/>
    <property type="match status" value="1"/>
</dbReference>
<dbReference type="STRING" id="1542390.KX01_706"/>
<dbReference type="PANTHER" id="PTHR42103:SF2">
    <property type="entry name" value="AB HYDROLASE-1 DOMAIN-CONTAINING PROTEIN"/>
    <property type="match status" value="1"/>
</dbReference>
<dbReference type="Pfam" id="PF12146">
    <property type="entry name" value="Hydrolase_4"/>
    <property type="match status" value="1"/>
</dbReference>
<evidence type="ECO:0000259" key="1">
    <source>
        <dbReference type="Pfam" id="PF12146"/>
    </source>
</evidence>
<name>A0A1J0KTB1_9GAMM</name>
<dbReference type="InterPro" id="IPR029058">
    <property type="entry name" value="AB_hydrolase_fold"/>
</dbReference>
<evidence type="ECO:0000313" key="3">
    <source>
        <dbReference type="Proteomes" id="UP000182521"/>
    </source>
</evidence>
<dbReference type="Proteomes" id="UP000182521">
    <property type="component" value="Chromosome"/>
</dbReference>
<protein>
    <submittedName>
        <fullName evidence="2">Dienelactone hydrolase family protein</fullName>
    </submittedName>
</protein>
<reference evidence="3" key="1">
    <citation type="submission" date="2014-10" db="EMBL/GenBank/DDBJ databases">
        <authorList>
            <person name="Kuske C.R."/>
            <person name="Challacombe J.F."/>
            <person name="Daligault H.E."/>
            <person name="Davenport K.W."/>
            <person name="Johnson S.L."/>
            <person name="Siddaramappa S."/>
            <person name="Petersen J.M."/>
        </authorList>
    </citation>
    <scope>NUCLEOTIDE SEQUENCE [LARGE SCALE GENOMIC DNA]</scope>
    <source>
        <strain evidence="3">CA97-1460</strain>
    </source>
</reference>
<gene>
    <name evidence="2" type="ORF">KX01_706</name>
</gene>
<dbReference type="EMBL" id="CP009654">
    <property type="protein sequence ID" value="APC96876.1"/>
    <property type="molecule type" value="Genomic_DNA"/>
</dbReference>
<dbReference type="RefSeq" id="WP_071663669.1">
    <property type="nucleotide sequence ID" value="NZ_CP009654.1"/>
</dbReference>